<dbReference type="InterPro" id="IPR015345">
    <property type="entry name" value="Cytokinin_DH_FAD/cytokin-bd"/>
</dbReference>
<dbReference type="PROSITE" id="PS00862">
    <property type="entry name" value="OX2_COVAL_FAD"/>
    <property type="match status" value="1"/>
</dbReference>
<name>A0ABP0Z970_9ROSI</name>
<dbReference type="InterPro" id="IPR016164">
    <property type="entry name" value="FAD-linked_Oxase-like_C"/>
</dbReference>
<evidence type="ECO:0000256" key="4">
    <source>
        <dbReference type="ARBA" id="ARBA00022630"/>
    </source>
</evidence>
<evidence type="ECO:0000313" key="10">
    <source>
        <dbReference type="Proteomes" id="UP001642487"/>
    </source>
</evidence>
<dbReference type="PANTHER" id="PTHR13878">
    <property type="entry name" value="GULONOLACTONE OXIDASE"/>
    <property type="match status" value="1"/>
</dbReference>
<dbReference type="Pfam" id="PF09265">
    <property type="entry name" value="Cytokin-bind"/>
    <property type="match status" value="1"/>
</dbReference>
<dbReference type="Proteomes" id="UP001642487">
    <property type="component" value="Chromosome 8"/>
</dbReference>
<evidence type="ECO:0000313" key="9">
    <source>
        <dbReference type="EMBL" id="CAK9328226.1"/>
    </source>
</evidence>
<evidence type="ECO:0000256" key="7">
    <source>
        <dbReference type="ARBA" id="ARBA00048224"/>
    </source>
</evidence>
<dbReference type="EC" id="1.5.99.12" evidence="3"/>
<protein>
    <recommendedName>
        <fullName evidence="3">cytokinin dehydrogenase</fullName>
        <ecNumber evidence="3">1.5.99.12</ecNumber>
    </recommendedName>
</protein>
<evidence type="ECO:0000256" key="3">
    <source>
        <dbReference type="ARBA" id="ARBA00011928"/>
    </source>
</evidence>
<dbReference type="Gene3D" id="3.40.462.10">
    <property type="entry name" value="FAD-linked oxidases, C-terminal domain"/>
    <property type="match status" value="1"/>
</dbReference>
<dbReference type="Gene3D" id="3.30.465.10">
    <property type="match status" value="1"/>
</dbReference>
<dbReference type="InterPro" id="IPR016167">
    <property type="entry name" value="FAD-bd_PCMH_sub1"/>
</dbReference>
<accession>A0ABP0Z970</accession>
<dbReference type="InterPro" id="IPR006093">
    <property type="entry name" value="Oxy_OxRdtase_FAD_BS"/>
</dbReference>
<keyword evidence="6" id="KW-0560">Oxidoreductase</keyword>
<evidence type="ECO:0000259" key="8">
    <source>
        <dbReference type="PROSITE" id="PS51387"/>
    </source>
</evidence>
<evidence type="ECO:0000256" key="5">
    <source>
        <dbReference type="ARBA" id="ARBA00022827"/>
    </source>
</evidence>
<dbReference type="InterPro" id="IPR016169">
    <property type="entry name" value="FAD-bd_PCMH_sub2"/>
</dbReference>
<reference evidence="9 10" key="1">
    <citation type="submission" date="2024-03" db="EMBL/GenBank/DDBJ databases">
        <authorList>
            <person name="Gkanogiannis A."/>
            <person name="Becerra Lopez-Lavalle L."/>
        </authorList>
    </citation>
    <scope>NUCLEOTIDE SEQUENCE [LARGE SCALE GENOMIC DNA]</scope>
</reference>
<keyword evidence="4" id="KW-0285">Flavoprotein</keyword>
<organism evidence="9 10">
    <name type="scientific">Citrullus colocynthis</name>
    <name type="common">colocynth</name>
    <dbReference type="NCBI Taxonomy" id="252529"/>
    <lineage>
        <taxon>Eukaryota</taxon>
        <taxon>Viridiplantae</taxon>
        <taxon>Streptophyta</taxon>
        <taxon>Embryophyta</taxon>
        <taxon>Tracheophyta</taxon>
        <taxon>Spermatophyta</taxon>
        <taxon>Magnoliopsida</taxon>
        <taxon>eudicotyledons</taxon>
        <taxon>Gunneridae</taxon>
        <taxon>Pentapetalae</taxon>
        <taxon>rosids</taxon>
        <taxon>fabids</taxon>
        <taxon>Cucurbitales</taxon>
        <taxon>Cucurbitaceae</taxon>
        <taxon>Benincaseae</taxon>
        <taxon>Citrullus</taxon>
    </lineage>
</organism>
<comment type="catalytic activity">
    <reaction evidence="7">
        <text>N(6)-dimethylallyladenine + A + H2O = 3-methyl-2-butenal + adenine + AH2</text>
        <dbReference type="Rhea" id="RHEA:13625"/>
        <dbReference type="ChEBI" id="CHEBI:13193"/>
        <dbReference type="ChEBI" id="CHEBI:15377"/>
        <dbReference type="ChEBI" id="CHEBI:15825"/>
        <dbReference type="ChEBI" id="CHEBI:16708"/>
        <dbReference type="ChEBI" id="CHEBI:17499"/>
        <dbReference type="ChEBI" id="CHEBI:17660"/>
        <dbReference type="EC" id="1.5.99.12"/>
    </reaction>
</comment>
<dbReference type="InterPro" id="IPR016166">
    <property type="entry name" value="FAD-bd_PCMH"/>
</dbReference>
<proteinExistence type="inferred from homology"/>
<comment type="cofactor">
    <cofactor evidence="1">
        <name>FAD</name>
        <dbReference type="ChEBI" id="CHEBI:57692"/>
    </cofactor>
</comment>
<keyword evidence="5" id="KW-0274">FAD</keyword>
<dbReference type="SUPFAM" id="SSF55103">
    <property type="entry name" value="FAD-linked oxidases, C-terminal domain"/>
    <property type="match status" value="1"/>
</dbReference>
<keyword evidence="10" id="KW-1185">Reference proteome</keyword>
<dbReference type="InterPro" id="IPR016170">
    <property type="entry name" value="Cytok_DH_C_sf"/>
</dbReference>
<dbReference type="PANTHER" id="PTHR13878:SF127">
    <property type="entry name" value="CYTOKININ DEHYDROGENASE 3"/>
    <property type="match status" value="1"/>
</dbReference>
<evidence type="ECO:0000256" key="2">
    <source>
        <dbReference type="ARBA" id="ARBA00005466"/>
    </source>
</evidence>
<dbReference type="EMBL" id="OZ021742">
    <property type="protein sequence ID" value="CAK9328226.1"/>
    <property type="molecule type" value="Genomic_DNA"/>
</dbReference>
<gene>
    <name evidence="9" type="ORF">CITCOLO1_LOCUS20632</name>
</gene>
<dbReference type="SUPFAM" id="SSF56176">
    <property type="entry name" value="FAD-binding/transporter-associated domain-like"/>
    <property type="match status" value="1"/>
</dbReference>
<dbReference type="Gene3D" id="3.30.43.10">
    <property type="entry name" value="Uridine Diphospho-n-acetylenolpyruvylglucosamine Reductase, domain 2"/>
    <property type="match status" value="1"/>
</dbReference>
<dbReference type="InterPro" id="IPR006094">
    <property type="entry name" value="Oxid_FAD_bind_N"/>
</dbReference>
<dbReference type="PROSITE" id="PS51387">
    <property type="entry name" value="FAD_PCMH"/>
    <property type="match status" value="1"/>
</dbReference>
<dbReference type="Pfam" id="PF01565">
    <property type="entry name" value="FAD_binding_4"/>
    <property type="match status" value="1"/>
</dbReference>
<dbReference type="InterPro" id="IPR050432">
    <property type="entry name" value="FAD-linked_Oxidoreductases_BP"/>
</dbReference>
<dbReference type="InterPro" id="IPR036318">
    <property type="entry name" value="FAD-bd_PCMH-like_sf"/>
</dbReference>
<evidence type="ECO:0000256" key="1">
    <source>
        <dbReference type="ARBA" id="ARBA00001974"/>
    </source>
</evidence>
<feature type="domain" description="FAD-binding PCMH-type" evidence="8">
    <location>
        <begin position="54"/>
        <end position="234"/>
    </location>
</feature>
<evidence type="ECO:0000256" key="6">
    <source>
        <dbReference type="ARBA" id="ARBA00023002"/>
    </source>
</evidence>
<sequence length="517" mass="58309">MAINFPIPTYFVDMVFINRLKSLISKSFFPHDGATNLRHDSAALTSAATDFGHMVSDPPAAVLFPSSVNDIITLVKLANSRSVPFNIAAKGCGHSVRGQAMAGNGVVVEMTSLNNPTRISISGSESVGFFADVGGEQLWIDVLNATLKHGLAPASWTDYLYLTVGGTLSNAGISGQTFRYGPQISNVVELDVVTGKGDLVSCSAERNKELFNSVLGGLGQFGIIVRARIPLFQAPNRVKWVRMLYSNFSEFVKDQEKLISMSNNGSKQKGALDYLEGLLLMHDGPPDNWRSSFFPPSHHSTIISLVNQHSIIYCLEVAKYYDNRSRHTLDKELDDLLEGLDFLPRYKFEKDVSYVEFLNRVRGGELSLRSQGVWDVPHPWLNLFVPKSRIIEFNSGIFKDIILKRKITNGPILIYPMNRSKWDDKMSAVIPEEEVFYTIGFLNSSGFEDWEAMEEQNKEILRFCNSVDMKIKQYLPHYKTKEDWEKHFGPKWKMIQDRKKEFDPKMILSPGQKIFNP</sequence>
<comment type="similarity">
    <text evidence="2">Belongs to the oxygen-dependent FAD-linked oxidoreductase family.</text>
</comment>